<evidence type="ECO:0000259" key="1">
    <source>
        <dbReference type="Pfam" id="PF00534"/>
    </source>
</evidence>
<accession>A0A2S1LH65</accession>
<dbReference type="AlphaFoldDB" id="A0A2S1LH65"/>
<dbReference type="CDD" id="cd03811">
    <property type="entry name" value="GT4_GT28_WabH-like"/>
    <property type="match status" value="1"/>
</dbReference>
<evidence type="ECO:0008006" key="5">
    <source>
        <dbReference type="Google" id="ProtNLM"/>
    </source>
</evidence>
<reference evidence="3 4" key="1">
    <citation type="submission" date="2017-04" db="EMBL/GenBank/DDBJ databases">
        <title>Compelte genome sequence of WV33.</title>
        <authorList>
            <person name="Lee P.C."/>
        </authorList>
    </citation>
    <scope>NUCLEOTIDE SEQUENCE [LARGE SCALE GENOMIC DNA]</scope>
    <source>
        <strain evidence="3 4">WV33</strain>
    </source>
</reference>
<sequence length="380" mass="43467">MNNNKSKKKIIFLIPSLTGGGAERTLINLLQKLDYTKFEVDLVVVLKDGIYLENVPNEVKCIFLFHNKMLVRILAWMQKKIGFNYLLKKTTQNKIRGQYDLGISFLDGNFTDLLFFMKGLKKRFTWVHSSYQTNRNFARFYENTKYVQKLKEERYGALDGIYFVSNDAKEEFIEVFGEYPKMEVIYNFIDTKSVLKKAELETYPKSNLFEFVALGSLLTVKGFDRLIRASKIVKEKGFNFKVSILGSGAEKNNLESLVKENNLKDNIDFLGFVSNPYPLLKNADVFIMSSVSEALPTVLCEAMILGKATLVTNCSGCREIVANGQFGLMAEQSDQSLAENMIKYISDPNLVIHYELQSLKRSELFDDKLVLAAYNEILSQ</sequence>
<dbReference type="InterPro" id="IPR001296">
    <property type="entry name" value="Glyco_trans_1"/>
</dbReference>
<feature type="domain" description="Glycosyl transferase family 1" evidence="1">
    <location>
        <begin position="209"/>
        <end position="350"/>
    </location>
</feature>
<dbReference type="EMBL" id="CP020918">
    <property type="protein sequence ID" value="AWG23048.1"/>
    <property type="molecule type" value="Genomic_DNA"/>
</dbReference>
<proteinExistence type="predicted"/>
<organism evidence="3 4">
    <name type="scientific">Flavobacterium faecale</name>
    <dbReference type="NCBI Taxonomy" id="1355330"/>
    <lineage>
        <taxon>Bacteria</taxon>
        <taxon>Pseudomonadati</taxon>
        <taxon>Bacteroidota</taxon>
        <taxon>Flavobacteriia</taxon>
        <taxon>Flavobacteriales</taxon>
        <taxon>Flavobacteriaceae</taxon>
        <taxon>Flavobacterium</taxon>
    </lineage>
</organism>
<name>A0A2S1LH65_9FLAO</name>
<evidence type="ECO:0000313" key="3">
    <source>
        <dbReference type="EMBL" id="AWG23048.1"/>
    </source>
</evidence>
<dbReference type="GO" id="GO:0016757">
    <property type="term" value="F:glycosyltransferase activity"/>
    <property type="evidence" value="ECO:0007669"/>
    <property type="project" value="InterPro"/>
</dbReference>
<feature type="domain" description="Glycosyltransferase subfamily 4-like N-terminal" evidence="2">
    <location>
        <begin position="20"/>
        <end position="192"/>
    </location>
</feature>
<dbReference type="Pfam" id="PF00534">
    <property type="entry name" value="Glycos_transf_1"/>
    <property type="match status" value="1"/>
</dbReference>
<dbReference type="Gene3D" id="3.40.50.2000">
    <property type="entry name" value="Glycogen Phosphorylase B"/>
    <property type="match status" value="2"/>
</dbReference>
<keyword evidence="4" id="KW-1185">Reference proteome</keyword>
<dbReference type="PANTHER" id="PTHR12526:SF630">
    <property type="entry name" value="GLYCOSYLTRANSFERASE"/>
    <property type="match status" value="1"/>
</dbReference>
<gene>
    <name evidence="3" type="ORF">FFWV33_16715</name>
</gene>
<evidence type="ECO:0000313" key="4">
    <source>
        <dbReference type="Proteomes" id="UP000244527"/>
    </source>
</evidence>
<dbReference type="RefSeq" id="WP_108741953.1">
    <property type="nucleotide sequence ID" value="NZ_CP020918.1"/>
</dbReference>
<dbReference type="Pfam" id="PF13439">
    <property type="entry name" value="Glyco_transf_4"/>
    <property type="match status" value="1"/>
</dbReference>
<dbReference type="KEGG" id="ffa:FFWV33_16715"/>
<dbReference type="Proteomes" id="UP000244527">
    <property type="component" value="Chromosome"/>
</dbReference>
<protein>
    <recommendedName>
        <fullName evidence="5">Glycosyl transferase family 1 domain-containing protein</fullName>
    </recommendedName>
</protein>
<dbReference type="PANTHER" id="PTHR12526">
    <property type="entry name" value="GLYCOSYLTRANSFERASE"/>
    <property type="match status" value="1"/>
</dbReference>
<dbReference type="OrthoDB" id="798298at2"/>
<evidence type="ECO:0000259" key="2">
    <source>
        <dbReference type="Pfam" id="PF13439"/>
    </source>
</evidence>
<dbReference type="SUPFAM" id="SSF53756">
    <property type="entry name" value="UDP-Glycosyltransferase/glycogen phosphorylase"/>
    <property type="match status" value="1"/>
</dbReference>
<dbReference type="InterPro" id="IPR028098">
    <property type="entry name" value="Glyco_trans_4-like_N"/>
</dbReference>